<dbReference type="OrthoDB" id="20872at2759"/>
<keyword evidence="6" id="KW-1185">Reference proteome</keyword>
<keyword evidence="1" id="KW-0677">Repeat</keyword>
<dbReference type="Proteomes" id="UP001165065">
    <property type="component" value="Unassembled WGS sequence"/>
</dbReference>
<dbReference type="SUPFAM" id="SSF48403">
    <property type="entry name" value="Ankyrin repeat"/>
    <property type="match status" value="1"/>
</dbReference>
<gene>
    <name evidence="5" type="ORF">TrCOL_g8616</name>
</gene>
<feature type="region of interest" description="Disordered" evidence="4">
    <location>
        <begin position="357"/>
        <end position="408"/>
    </location>
</feature>
<feature type="compositionally biased region" description="Basic and acidic residues" evidence="4">
    <location>
        <begin position="378"/>
        <end position="408"/>
    </location>
</feature>
<evidence type="ECO:0000313" key="6">
    <source>
        <dbReference type="Proteomes" id="UP001165065"/>
    </source>
</evidence>
<keyword evidence="2 3" id="KW-0040">ANK repeat</keyword>
<accession>A0A9W7L8U8</accession>
<dbReference type="AlphaFoldDB" id="A0A9W7L8U8"/>
<feature type="compositionally biased region" description="Basic and acidic residues" evidence="4">
    <location>
        <begin position="357"/>
        <end position="371"/>
    </location>
</feature>
<evidence type="ECO:0000256" key="2">
    <source>
        <dbReference type="ARBA" id="ARBA00023043"/>
    </source>
</evidence>
<evidence type="ECO:0000256" key="1">
    <source>
        <dbReference type="ARBA" id="ARBA00022737"/>
    </source>
</evidence>
<evidence type="ECO:0000256" key="3">
    <source>
        <dbReference type="PROSITE-ProRule" id="PRU00023"/>
    </source>
</evidence>
<evidence type="ECO:0008006" key="7">
    <source>
        <dbReference type="Google" id="ProtNLM"/>
    </source>
</evidence>
<sequence length="408" mass="44433">MTKQESDQREIELEIISRDHHELVRLCGELVNHSHKSQRGPSVQLLIPKILDVDAFKTTKRRTALHHAVRTRRGSDAVDVVELLLNAGANPNFLDSTGRTPLIACAERSKEDWDLPPDEVFSVSGSGRRQLGEEKKEGGDLAEELPPQVDSHVHFGAQVASCLLNASPVFIDARDYASKSSAMHFAVRRNDLQLVEALLKFQPDLNLMDGSGKTPLLIAAEMNFNHLFFVLLKAGCDVNCTFPQHPKDPLVSYFGRKGLTNNVKICVEYGAKDLPNGEGRSCLDLASANDFAKCVELLQSVGFKNSSSTEFQQAAIEREALKDGADSSSGDGEGEPGEKRGAFCGLLCCFRGKKVGNKEARGGETENENDKGVAAGDGDVKAKIKEDAKEEGVSEEDAAKNVDDTQKK</sequence>
<feature type="repeat" description="ANK" evidence="3">
    <location>
        <begin position="60"/>
        <end position="96"/>
    </location>
</feature>
<evidence type="ECO:0000313" key="5">
    <source>
        <dbReference type="EMBL" id="GMI38711.1"/>
    </source>
</evidence>
<dbReference type="Pfam" id="PF12796">
    <property type="entry name" value="Ank_2"/>
    <property type="match status" value="2"/>
</dbReference>
<organism evidence="5 6">
    <name type="scientific">Triparma columacea</name>
    <dbReference type="NCBI Taxonomy" id="722753"/>
    <lineage>
        <taxon>Eukaryota</taxon>
        <taxon>Sar</taxon>
        <taxon>Stramenopiles</taxon>
        <taxon>Ochrophyta</taxon>
        <taxon>Bolidophyceae</taxon>
        <taxon>Parmales</taxon>
        <taxon>Triparmaceae</taxon>
        <taxon>Triparma</taxon>
    </lineage>
</organism>
<evidence type="ECO:0000256" key="4">
    <source>
        <dbReference type="SAM" id="MobiDB-lite"/>
    </source>
</evidence>
<protein>
    <recommendedName>
        <fullName evidence="7">Ankyrin repeat protein</fullName>
    </recommendedName>
</protein>
<dbReference type="SMART" id="SM00248">
    <property type="entry name" value="ANK"/>
    <property type="match status" value="4"/>
</dbReference>
<dbReference type="InterPro" id="IPR002110">
    <property type="entry name" value="Ankyrin_rpt"/>
</dbReference>
<comment type="caution">
    <text evidence="5">The sequence shown here is derived from an EMBL/GenBank/DDBJ whole genome shotgun (WGS) entry which is preliminary data.</text>
</comment>
<reference evidence="6" key="1">
    <citation type="journal article" date="2023" name="Commun. Biol.">
        <title>Genome analysis of Parmales, the sister group of diatoms, reveals the evolutionary specialization of diatoms from phago-mixotrophs to photoautotrophs.</title>
        <authorList>
            <person name="Ban H."/>
            <person name="Sato S."/>
            <person name="Yoshikawa S."/>
            <person name="Yamada K."/>
            <person name="Nakamura Y."/>
            <person name="Ichinomiya M."/>
            <person name="Sato N."/>
            <person name="Blanc-Mathieu R."/>
            <person name="Endo H."/>
            <person name="Kuwata A."/>
            <person name="Ogata H."/>
        </authorList>
    </citation>
    <scope>NUCLEOTIDE SEQUENCE [LARGE SCALE GENOMIC DNA]</scope>
</reference>
<dbReference type="InterPro" id="IPR036770">
    <property type="entry name" value="Ankyrin_rpt-contain_sf"/>
</dbReference>
<dbReference type="PANTHER" id="PTHR24198">
    <property type="entry name" value="ANKYRIN REPEAT AND PROTEIN KINASE DOMAIN-CONTAINING PROTEIN"/>
    <property type="match status" value="1"/>
</dbReference>
<proteinExistence type="predicted"/>
<dbReference type="PANTHER" id="PTHR24198:SF165">
    <property type="entry name" value="ANKYRIN REPEAT-CONTAINING PROTEIN-RELATED"/>
    <property type="match status" value="1"/>
</dbReference>
<dbReference type="Gene3D" id="1.25.40.20">
    <property type="entry name" value="Ankyrin repeat-containing domain"/>
    <property type="match status" value="2"/>
</dbReference>
<feature type="repeat" description="ANK" evidence="3">
    <location>
        <begin position="178"/>
        <end position="210"/>
    </location>
</feature>
<feature type="repeat" description="ANK" evidence="3">
    <location>
        <begin position="211"/>
        <end position="239"/>
    </location>
</feature>
<dbReference type="EMBL" id="BRYA01000090">
    <property type="protein sequence ID" value="GMI38711.1"/>
    <property type="molecule type" value="Genomic_DNA"/>
</dbReference>
<dbReference type="PROSITE" id="PS50088">
    <property type="entry name" value="ANK_REPEAT"/>
    <property type="match status" value="3"/>
</dbReference>
<dbReference type="PROSITE" id="PS50297">
    <property type="entry name" value="ANK_REP_REGION"/>
    <property type="match status" value="3"/>
</dbReference>
<name>A0A9W7L8U8_9STRA</name>